<organism evidence="1 2">
    <name type="scientific">Chitinophaga rupis</name>
    <dbReference type="NCBI Taxonomy" id="573321"/>
    <lineage>
        <taxon>Bacteria</taxon>
        <taxon>Pseudomonadati</taxon>
        <taxon>Bacteroidota</taxon>
        <taxon>Chitinophagia</taxon>
        <taxon>Chitinophagales</taxon>
        <taxon>Chitinophagaceae</taxon>
        <taxon>Chitinophaga</taxon>
    </lineage>
</organism>
<dbReference type="STRING" id="573321.SAMN04488505_10878"/>
<keyword evidence="2" id="KW-1185">Reference proteome</keyword>
<reference evidence="1 2" key="1">
    <citation type="submission" date="2016-10" db="EMBL/GenBank/DDBJ databases">
        <authorList>
            <person name="de Groot N.N."/>
        </authorList>
    </citation>
    <scope>NUCLEOTIDE SEQUENCE [LARGE SCALE GENOMIC DNA]</scope>
    <source>
        <strain evidence="1 2">DSM 21039</strain>
    </source>
</reference>
<dbReference type="EMBL" id="FOBB01000008">
    <property type="protein sequence ID" value="SEN09744.1"/>
    <property type="molecule type" value="Genomic_DNA"/>
</dbReference>
<dbReference type="Proteomes" id="UP000198984">
    <property type="component" value="Unassembled WGS sequence"/>
</dbReference>
<dbReference type="OrthoDB" id="9152336at2"/>
<dbReference type="RefSeq" id="WP_089918660.1">
    <property type="nucleotide sequence ID" value="NZ_FOBB01000008.1"/>
</dbReference>
<dbReference type="PROSITE" id="PS51257">
    <property type="entry name" value="PROKAR_LIPOPROTEIN"/>
    <property type="match status" value="1"/>
</dbReference>
<accession>A0A1H8DSC7</accession>
<protein>
    <submittedName>
        <fullName evidence="1">Uncharacterized protein</fullName>
    </submittedName>
</protein>
<name>A0A1H8DSC7_9BACT</name>
<sequence>MKKTLILFSAGILIAWLSGCSKKDDKTPQETQNKDMAGCLGYASGYANSGVMGAASTYDFKSAQNNQFFAGEVSIQKGFWNNIPAEVHVLYESSADYRNAYASPDGKILFGYEMFYYLVRSFSKIEGSDNLSPLPVDGVLAHEWGHRVQFTVGWTDYAKASYRELEADFFSGYYMGLAKQWLWAQIQTYYNAIYASGDYYYNSPDHHGTPQQRLNAAYAGLTVAVYELNNNVHYTYNQLHSIFNQKVHSEIGARKSNVFPEVEYPKDLTKEKIERLYPTL</sequence>
<proteinExistence type="predicted"/>
<dbReference type="AlphaFoldDB" id="A0A1H8DSC7"/>
<evidence type="ECO:0000313" key="1">
    <source>
        <dbReference type="EMBL" id="SEN09744.1"/>
    </source>
</evidence>
<gene>
    <name evidence="1" type="ORF">SAMN04488505_10878</name>
</gene>
<evidence type="ECO:0000313" key="2">
    <source>
        <dbReference type="Proteomes" id="UP000198984"/>
    </source>
</evidence>